<sequence>MEYFNIDKINADPYTYYFAFVAEIKEITDRCDSNRVNKTISLCFRLTIDMTLQRCIAADIGSTDYDTNLDCTVTCNGPKHTRVIVPNGTVCYTPTAWLGKCKNGLCTNALDERCRNEDPGATHFNHINDCVVQCNGQNRLIIYRADGTWCNYKGYSGACRNGTCKLTDPLLIDCQGRAKGVTWYTTDNTCTVSCRAISGTTLTTYRAPKGSYCIKTDTGVNGECRNGSCYVAPPDLCPGGSLYQTWNEGCLYSCSGGSNVGTHPRSDGTACGKNIVQYYCQSGGCVTCPYSGTNGICD</sequence>
<accession>A0A914VFS9</accession>
<keyword evidence="1" id="KW-1185">Reference proteome</keyword>
<dbReference type="Proteomes" id="UP000887566">
    <property type="component" value="Unplaced"/>
</dbReference>
<organism evidence="1 2">
    <name type="scientific">Plectus sambesii</name>
    <dbReference type="NCBI Taxonomy" id="2011161"/>
    <lineage>
        <taxon>Eukaryota</taxon>
        <taxon>Metazoa</taxon>
        <taxon>Ecdysozoa</taxon>
        <taxon>Nematoda</taxon>
        <taxon>Chromadorea</taxon>
        <taxon>Plectida</taxon>
        <taxon>Plectina</taxon>
        <taxon>Plectoidea</taxon>
        <taxon>Plectidae</taxon>
        <taxon>Plectus</taxon>
    </lineage>
</organism>
<evidence type="ECO:0000313" key="1">
    <source>
        <dbReference type="Proteomes" id="UP000887566"/>
    </source>
</evidence>
<reference evidence="2" key="1">
    <citation type="submission" date="2022-11" db="UniProtKB">
        <authorList>
            <consortium name="WormBaseParasite"/>
        </authorList>
    </citation>
    <scope>IDENTIFICATION</scope>
</reference>
<dbReference type="AlphaFoldDB" id="A0A914VFS9"/>
<dbReference type="WBParaSite" id="PSAMB.scaffold1907size26771.g15501.t1">
    <property type="protein sequence ID" value="PSAMB.scaffold1907size26771.g15501.t1"/>
    <property type="gene ID" value="PSAMB.scaffold1907size26771.g15501"/>
</dbReference>
<proteinExistence type="predicted"/>
<evidence type="ECO:0000313" key="2">
    <source>
        <dbReference type="WBParaSite" id="PSAMB.scaffold1907size26771.g15501.t1"/>
    </source>
</evidence>
<protein>
    <submittedName>
        <fullName evidence="2">Uncharacterized protein</fullName>
    </submittedName>
</protein>
<name>A0A914VFS9_9BILA</name>